<keyword evidence="2" id="KW-1185">Reference proteome</keyword>
<reference evidence="1" key="2">
    <citation type="journal article" date="2020" name="Nat. Commun.">
        <title>Large-scale genome sequencing of mycorrhizal fungi provides insights into the early evolution of symbiotic traits.</title>
        <authorList>
            <person name="Miyauchi S."/>
            <person name="Kiss E."/>
            <person name="Kuo A."/>
            <person name="Drula E."/>
            <person name="Kohler A."/>
            <person name="Sanchez-Garcia M."/>
            <person name="Morin E."/>
            <person name="Andreopoulos B."/>
            <person name="Barry K.W."/>
            <person name="Bonito G."/>
            <person name="Buee M."/>
            <person name="Carver A."/>
            <person name="Chen C."/>
            <person name="Cichocki N."/>
            <person name="Clum A."/>
            <person name="Culley D."/>
            <person name="Crous P.W."/>
            <person name="Fauchery L."/>
            <person name="Girlanda M."/>
            <person name="Hayes R.D."/>
            <person name="Keri Z."/>
            <person name="LaButti K."/>
            <person name="Lipzen A."/>
            <person name="Lombard V."/>
            <person name="Magnuson J."/>
            <person name="Maillard F."/>
            <person name="Murat C."/>
            <person name="Nolan M."/>
            <person name="Ohm R.A."/>
            <person name="Pangilinan J."/>
            <person name="Pereira M.F."/>
            <person name="Perotto S."/>
            <person name="Peter M."/>
            <person name="Pfister S."/>
            <person name="Riley R."/>
            <person name="Sitrit Y."/>
            <person name="Stielow J.B."/>
            <person name="Szollosi G."/>
            <person name="Zifcakova L."/>
            <person name="Stursova M."/>
            <person name="Spatafora J.W."/>
            <person name="Tedersoo L."/>
            <person name="Vaario L.M."/>
            <person name="Yamada A."/>
            <person name="Yan M."/>
            <person name="Wang P."/>
            <person name="Xu J."/>
            <person name="Bruns T."/>
            <person name="Baldrian P."/>
            <person name="Vilgalys R."/>
            <person name="Dunand C."/>
            <person name="Henrissat B."/>
            <person name="Grigoriev I.V."/>
            <person name="Hibbett D."/>
            <person name="Nagy L.G."/>
            <person name="Martin F.M."/>
        </authorList>
    </citation>
    <scope>NUCLEOTIDE SEQUENCE</scope>
    <source>
        <strain evidence="1">P2</strain>
    </source>
</reference>
<proteinExistence type="predicted"/>
<organism evidence="1 2">
    <name type="scientific">Thelephora ganbajun</name>
    <name type="common">Ganba fungus</name>
    <dbReference type="NCBI Taxonomy" id="370292"/>
    <lineage>
        <taxon>Eukaryota</taxon>
        <taxon>Fungi</taxon>
        <taxon>Dikarya</taxon>
        <taxon>Basidiomycota</taxon>
        <taxon>Agaricomycotina</taxon>
        <taxon>Agaricomycetes</taxon>
        <taxon>Thelephorales</taxon>
        <taxon>Thelephoraceae</taxon>
        <taxon>Thelephora</taxon>
    </lineage>
</organism>
<accession>A0ACB6Z8D1</accession>
<dbReference type="EMBL" id="MU118071">
    <property type="protein sequence ID" value="KAF9645984.1"/>
    <property type="molecule type" value="Genomic_DNA"/>
</dbReference>
<protein>
    <submittedName>
        <fullName evidence="1">Uncharacterized protein</fullName>
    </submittedName>
</protein>
<dbReference type="Proteomes" id="UP000886501">
    <property type="component" value="Unassembled WGS sequence"/>
</dbReference>
<gene>
    <name evidence="1" type="ORF">BDM02DRAFT_3100595</name>
</gene>
<name>A0ACB6Z8D1_THEGA</name>
<evidence type="ECO:0000313" key="1">
    <source>
        <dbReference type="EMBL" id="KAF9645984.1"/>
    </source>
</evidence>
<reference evidence="1" key="1">
    <citation type="submission" date="2019-10" db="EMBL/GenBank/DDBJ databases">
        <authorList>
            <consortium name="DOE Joint Genome Institute"/>
            <person name="Kuo A."/>
            <person name="Miyauchi S."/>
            <person name="Kiss E."/>
            <person name="Drula E."/>
            <person name="Kohler A."/>
            <person name="Sanchez-Garcia M."/>
            <person name="Andreopoulos B."/>
            <person name="Barry K.W."/>
            <person name="Bonito G."/>
            <person name="Buee M."/>
            <person name="Carver A."/>
            <person name="Chen C."/>
            <person name="Cichocki N."/>
            <person name="Clum A."/>
            <person name="Culley D."/>
            <person name="Crous P.W."/>
            <person name="Fauchery L."/>
            <person name="Girlanda M."/>
            <person name="Hayes R."/>
            <person name="Keri Z."/>
            <person name="Labutti K."/>
            <person name="Lipzen A."/>
            <person name="Lombard V."/>
            <person name="Magnuson J."/>
            <person name="Maillard F."/>
            <person name="Morin E."/>
            <person name="Murat C."/>
            <person name="Nolan M."/>
            <person name="Ohm R."/>
            <person name="Pangilinan J."/>
            <person name="Pereira M."/>
            <person name="Perotto S."/>
            <person name="Peter M."/>
            <person name="Riley R."/>
            <person name="Sitrit Y."/>
            <person name="Stielow B."/>
            <person name="Szollosi G."/>
            <person name="Zifcakova L."/>
            <person name="Stursova M."/>
            <person name="Spatafora J.W."/>
            <person name="Tedersoo L."/>
            <person name="Vaario L.-M."/>
            <person name="Yamada A."/>
            <person name="Yan M."/>
            <person name="Wang P."/>
            <person name="Xu J."/>
            <person name="Bruns T."/>
            <person name="Baldrian P."/>
            <person name="Vilgalys R."/>
            <person name="Henrissat B."/>
            <person name="Grigoriev I.V."/>
            <person name="Hibbett D."/>
            <person name="Nagy L.G."/>
            <person name="Martin F.M."/>
        </authorList>
    </citation>
    <scope>NUCLEOTIDE SEQUENCE</scope>
    <source>
        <strain evidence="1">P2</strain>
    </source>
</reference>
<comment type="caution">
    <text evidence="1">The sequence shown here is derived from an EMBL/GenBank/DDBJ whole genome shotgun (WGS) entry which is preliminary data.</text>
</comment>
<sequence>MASATRDALLKLALPLVKNHGFTRSALSLAAMYSPSGNHTAPLNDMAVDALFGEGDEARRTLINAWLDDARASLRSSYSQDDVATSTTQTPSLENVLKTRLNKNEGVLEHLPEAFALLATPPTLSSLVFPLTLDPRPAISHSMSIAVEACQLSGDTSVGAAWYTRRATIAAVYTAAELHQLYSPTTAHEFLDQLLQESRALGTALDEASIYGKYVIDALRGIIRSRGILL</sequence>
<evidence type="ECO:0000313" key="2">
    <source>
        <dbReference type="Proteomes" id="UP000886501"/>
    </source>
</evidence>